<proteinExistence type="predicted"/>
<organism evidence="1 2">
    <name type="scientific">Tothia fuscella</name>
    <dbReference type="NCBI Taxonomy" id="1048955"/>
    <lineage>
        <taxon>Eukaryota</taxon>
        <taxon>Fungi</taxon>
        <taxon>Dikarya</taxon>
        <taxon>Ascomycota</taxon>
        <taxon>Pezizomycotina</taxon>
        <taxon>Dothideomycetes</taxon>
        <taxon>Pleosporomycetidae</taxon>
        <taxon>Venturiales</taxon>
        <taxon>Cylindrosympodiaceae</taxon>
        <taxon>Tothia</taxon>
    </lineage>
</organism>
<protein>
    <submittedName>
        <fullName evidence="1">Uncharacterized protein</fullName>
    </submittedName>
</protein>
<dbReference type="Proteomes" id="UP000800235">
    <property type="component" value="Unassembled WGS sequence"/>
</dbReference>
<dbReference type="EMBL" id="MU007017">
    <property type="protein sequence ID" value="KAF2434141.1"/>
    <property type="molecule type" value="Genomic_DNA"/>
</dbReference>
<reference evidence="1" key="1">
    <citation type="journal article" date="2020" name="Stud. Mycol.">
        <title>101 Dothideomycetes genomes: a test case for predicting lifestyles and emergence of pathogens.</title>
        <authorList>
            <person name="Haridas S."/>
            <person name="Albert R."/>
            <person name="Binder M."/>
            <person name="Bloem J."/>
            <person name="Labutti K."/>
            <person name="Salamov A."/>
            <person name="Andreopoulos B."/>
            <person name="Baker S."/>
            <person name="Barry K."/>
            <person name="Bills G."/>
            <person name="Bluhm B."/>
            <person name="Cannon C."/>
            <person name="Castanera R."/>
            <person name="Culley D."/>
            <person name="Daum C."/>
            <person name="Ezra D."/>
            <person name="Gonzalez J."/>
            <person name="Henrissat B."/>
            <person name="Kuo A."/>
            <person name="Liang C."/>
            <person name="Lipzen A."/>
            <person name="Lutzoni F."/>
            <person name="Magnuson J."/>
            <person name="Mondo S."/>
            <person name="Nolan M."/>
            <person name="Ohm R."/>
            <person name="Pangilinan J."/>
            <person name="Park H.-J."/>
            <person name="Ramirez L."/>
            <person name="Alfaro M."/>
            <person name="Sun H."/>
            <person name="Tritt A."/>
            <person name="Yoshinaga Y."/>
            <person name="Zwiers L.-H."/>
            <person name="Turgeon B."/>
            <person name="Goodwin S."/>
            <person name="Spatafora J."/>
            <person name="Crous P."/>
            <person name="Grigoriev I."/>
        </authorList>
    </citation>
    <scope>NUCLEOTIDE SEQUENCE</scope>
    <source>
        <strain evidence="1">CBS 130266</strain>
    </source>
</reference>
<accession>A0A9P4NZW3</accession>
<dbReference type="AlphaFoldDB" id="A0A9P4NZW3"/>
<keyword evidence="2" id="KW-1185">Reference proteome</keyword>
<evidence type="ECO:0000313" key="1">
    <source>
        <dbReference type="EMBL" id="KAF2434141.1"/>
    </source>
</evidence>
<gene>
    <name evidence="1" type="ORF">EJ08DRAFT_646596</name>
</gene>
<name>A0A9P4NZW3_9PEZI</name>
<sequence length="90" mass="9696">MRAISIALAQGYKRLRLPGELTRLLSSHILLHSATAGKSTSEPFPRQLQVDYKSTFPSSPSRDASLATARLRGAFGLMISNLITPATIAT</sequence>
<evidence type="ECO:0000313" key="2">
    <source>
        <dbReference type="Proteomes" id="UP000800235"/>
    </source>
</evidence>
<comment type="caution">
    <text evidence="1">The sequence shown here is derived from an EMBL/GenBank/DDBJ whole genome shotgun (WGS) entry which is preliminary data.</text>
</comment>